<evidence type="ECO:0000256" key="6">
    <source>
        <dbReference type="PROSITE-ProRule" id="PRU00108"/>
    </source>
</evidence>
<dbReference type="AlphaFoldDB" id="A0AA88H2Y3"/>
<dbReference type="InterPro" id="IPR001356">
    <property type="entry name" value="HD"/>
</dbReference>
<feature type="region of interest" description="Disordered" evidence="9">
    <location>
        <begin position="146"/>
        <end position="210"/>
    </location>
</feature>
<feature type="DNA-binding region" description="Homeobox" evidence="6">
    <location>
        <begin position="249"/>
        <end position="308"/>
    </location>
</feature>
<dbReference type="GO" id="GO:0000978">
    <property type="term" value="F:RNA polymerase II cis-regulatory region sequence-specific DNA binding"/>
    <property type="evidence" value="ECO:0007669"/>
    <property type="project" value="TreeGrafter"/>
</dbReference>
<dbReference type="Proteomes" id="UP001187531">
    <property type="component" value="Unassembled WGS sequence"/>
</dbReference>
<evidence type="ECO:0000256" key="9">
    <source>
        <dbReference type="SAM" id="MobiDB-lite"/>
    </source>
</evidence>
<dbReference type="SUPFAM" id="SSF46689">
    <property type="entry name" value="Homeodomain-like"/>
    <property type="match status" value="1"/>
</dbReference>
<keyword evidence="5 6" id="KW-0539">Nucleus</keyword>
<keyword evidence="3 6" id="KW-0238">DNA-binding</keyword>
<dbReference type="GO" id="GO:0030182">
    <property type="term" value="P:neuron differentiation"/>
    <property type="evidence" value="ECO:0007669"/>
    <property type="project" value="TreeGrafter"/>
</dbReference>
<dbReference type="InterPro" id="IPR000047">
    <property type="entry name" value="HTH_motif"/>
</dbReference>
<dbReference type="InterPro" id="IPR000747">
    <property type="entry name" value="HD_engrailed"/>
</dbReference>
<dbReference type="PROSITE" id="PS00033">
    <property type="entry name" value="ENGRAILED"/>
    <property type="match status" value="1"/>
</dbReference>
<dbReference type="PROSITE" id="PS00027">
    <property type="entry name" value="HOMEOBOX_1"/>
    <property type="match status" value="1"/>
</dbReference>
<dbReference type="InterPro" id="IPR050720">
    <property type="entry name" value="Engrailed_Homeobox_TFs"/>
</dbReference>
<evidence type="ECO:0000259" key="10">
    <source>
        <dbReference type="PROSITE" id="PS50071"/>
    </source>
</evidence>
<keyword evidence="4 6" id="KW-0371">Homeobox</keyword>
<evidence type="ECO:0000256" key="3">
    <source>
        <dbReference type="ARBA" id="ARBA00023125"/>
    </source>
</evidence>
<dbReference type="InterPro" id="IPR020479">
    <property type="entry name" value="HD_metazoa"/>
</dbReference>
<dbReference type="PRINTS" id="PR00024">
    <property type="entry name" value="HOMEOBOX"/>
</dbReference>
<dbReference type="PANTHER" id="PTHR24341">
    <property type="entry name" value="HOMEOBOX PROTEIN ENGRAILED"/>
    <property type="match status" value="1"/>
</dbReference>
<dbReference type="PRINTS" id="PR00026">
    <property type="entry name" value="ENGRAILED"/>
</dbReference>
<dbReference type="GO" id="GO:0000981">
    <property type="term" value="F:DNA-binding transcription factor activity, RNA polymerase II-specific"/>
    <property type="evidence" value="ECO:0007669"/>
    <property type="project" value="InterPro"/>
</dbReference>
<dbReference type="CDD" id="cd00086">
    <property type="entry name" value="homeodomain"/>
    <property type="match status" value="1"/>
</dbReference>
<dbReference type="InterPro" id="IPR017970">
    <property type="entry name" value="Homeobox_CS"/>
</dbReference>
<feature type="compositionally biased region" description="Basic and acidic residues" evidence="9">
    <location>
        <begin position="242"/>
        <end position="252"/>
    </location>
</feature>
<dbReference type="InterPro" id="IPR009057">
    <property type="entry name" value="Homeodomain-like_sf"/>
</dbReference>
<dbReference type="Pfam" id="PF00046">
    <property type="entry name" value="Homeodomain"/>
    <property type="match status" value="1"/>
</dbReference>
<dbReference type="PROSITE" id="PS50071">
    <property type="entry name" value="HOMEOBOX_2"/>
    <property type="match status" value="1"/>
</dbReference>
<feature type="compositionally biased region" description="Basic and acidic residues" evidence="9">
    <location>
        <begin position="173"/>
        <end position="188"/>
    </location>
</feature>
<evidence type="ECO:0000256" key="7">
    <source>
        <dbReference type="RuleBase" id="RU000682"/>
    </source>
</evidence>
<keyword evidence="12" id="KW-1185">Reference proteome</keyword>
<evidence type="ECO:0000256" key="8">
    <source>
        <dbReference type="RuleBase" id="RU510713"/>
    </source>
</evidence>
<feature type="region of interest" description="Disordered" evidence="9">
    <location>
        <begin position="325"/>
        <end position="349"/>
    </location>
</feature>
<evidence type="ECO:0000313" key="11">
    <source>
        <dbReference type="EMBL" id="KAK2703495.1"/>
    </source>
</evidence>
<feature type="region of interest" description="Disordered" evidence="9">
    <location>
        <begin position="228"/>
        <end position="252"/>
    </location>
</feature>
<comment type="subcellular location">
    <subcellularLocation>
        <location evidence="1 6 7">Nucleus</location>
    </subcellularLocation>
</comment>
<dbReference type="InterPro" id="IPR019737">
    <property type="entry name" value="Homeobox-engrailed_CS"/>
</dbReference>
<dbReference type="Pfam" id="PF10525">
    <property type="entry name" value="Engrail_1_C_sig"/>
    <property type="match status" value="1"/>
</dbReference>
<dbReference type="FunFam" id="1.10.10.60:FF:000189">
    <property type="entry name" value="Homeobox protein engrailed-like"/>
    <property type="match status" value="1"/>
</dbReference>
<evidence type="ECO:0000256" key="5">
    <source>
        <dbReference type="ARBA" id="ARBA00023242"/>
    </source>
</evidence>
<accession>A0AA88H2Y3</accession>
<dbReference type="SMART" id="SM00389">
    <property type="entry name" value="HOX"/>
    <property type="match status" value="1"/>
</dbReference>
<evidence type="ECO:0000256" key="2">
    <source>
        <dbReference type="ARBA" id="ARBA00022473"/>
    </source>
</evidence>
<feature type="region of interest" description="Disordered" evidence="9">
    <location>
        <begin position="26"/>
        <end position="53"/>
    </location>
</feature>
<dbReference type="GO" id="GO:0009653">
    <property type="term" value="P:anatomical structure morphogenesis"/>
    <property type="evidence" value="ECO:0007669"/>
    <property type="project" value="UniProtKB-ARBA"/>
</dbReference>
<reference evidence="11" key="1">
    <citation type="submission" date="2023-07" db="EMBL/GenBank/DDBJ databases">
        <title>Chromosome-level genome assembly of Artemia franciscana.</title>
        <authorList>
            <person name="Jo E."/>
        </authorList>
    </citation>
    <scope>NUCLEOTIDE SEQUENCE</scope>
    <source>
        <tissue evidence="11">Whole body</tissue>
    </source>
</reference>
<name>A0AA88H2Y3_ARTSF</name>
<keyword evidence="2" id="KW-0217">Developmental protein</keyword>
<feature type="domain" description="Homeobox" evidence="10">
    <location>
        <begin position="247"/>
        <end position="307"/>
    </location>
</feature>
<proteinExistence type="inferred from homology"/>
<dbReference type="PANTHER" id="PTHR24341:SF6">
    <property type="entry name" value="HOMEOBOX PROTEIN INVECTED"/>
    <property type="match status" value="1"/>
</dbReference>
<dbReference type="GO" id="GO:0005634">
    <property type="term" value="C:nucleus"/>
    <property type="evidence" value="ECO:0007669"/>
    <property type="project" value="UniProtKB-SubCell"/>
</dbReference>
<dbReference type="InterPro" id="IPR019549">
    <property type="entry name" value="Homeobox-engrailed_C-terminal"/>
</dbReference>
<feature type="compositionally biased region" description="Low complexity" evidence="9">
    <location>
        <begin position="340"/>
        <end position="349"/>
    </location>
</feature>
<organism evidence="11 12">
    <name type="scientific">Artemia franciscana</name>
    <name type="common">Brine shrimp</name>
    <name type="synonym">Artemia sanfranciscana</name>
    <dbReference type="NCBI Taxonomy" id="6661"/>
    <lineage>
        <taxon>Eukaryota</taxon>
        <taxon>Metazoa</taxon>
        <taxon>Ecdysozoa</taxon>
        <taxon>Arthropoda</taxon>
        <taxon>Crustacea</taxon>
        <taxon>Branchiopoda</taxon>
        <taxon>Anostraca</taxon>
        <taxon>Artemiidae</taxon>
        <taxon>Artemia</taxon>
    </lineage>
</organism>
<comment type="similarity">
    <text evidence="8">Belongs to the Engrailed homeobox family.</text>
</comment>
<evidence type="ECO:0000313" key="12">
    <source>
        <dbReference type="Proteomes" id="UP001187531"/>
    </source>
</evidence>
<comment type="caution">
    <text evidence="11">The sequence shown here is derived from an EMBL/GenBank/DDBJ whole genome shotgun (WGS) entry which is preliminary data.</text>
</comment>
<protein>
    <recommendedName>
        <fullName evidence="8">Homeobox protein engrailed-like</fullName>
    </recommendedName>
</protein>
<gene>
    <name evidence="11" type="ORF">QYM36_018075</name>
</gene>
<sequence length="349" mass="39112">MGSAIFEPGPLSLLNLACSNLTERYDGPSPLSASTPGPSPDRPGSATMSSPLSSPTGISYQSLLSGILPAAMFPYGYPPVGYMYPTGFPTLAAIQSGHLAFRQLVPTLPFNTVKSSEGQVKEVVSTQSQKKPLAFSIDSILRPDFGKETNEVKRRHASPHREEPKKKAQYIEQMKKKEEIKEEARTESRLSSSSKDSVPDNDKINPPLPPEASKWPAWVFCTRYSDRPSSGRSPRCRRMKKDKAITPDEKRPRTAFTAEQLSRLKHEFNENRYLTERRRQDLARELGLHENQIKIWFQNKRAKLKKSSGQKNPLALQLMAQGLYNHSTIPTEDDEDDEISSTSPQARIE</sequence>
<dbReference type="PRINTS" id="PR00031">
    <property type="entry name" value="HTHREPRESSR"/>
</dbReference>
<evidence type="ECO:0000256" key="4">
    <source>
        <dbReference type="ARBA" id="ARBA00023155"/>
    </source>
</evidence>
<evidence type="ECO:0000256" key="1">
    <source>
        <dbReference type="ARBA" id="ARBA00004123"/>
    </source>
</evidence>
<dbReference type="Gene3D" id="1.10.10.60">
    <property type="entry name" value="Homeodomain-like"/>
    <property type="match status" value="1"/>
</dbReference>
<dbReference type="EMBL" id="JAVRJZ010000090">
    <property type="protein sequence ID" value="KAK2703495.1"/>
    <property type="molecule type" value="Genomic_DNA"/>
</dbReference>